<dbReference type="CDD" id="cd00838">
    <property type="entry name" value="MPP_superfamily"/>
    <property type="match status" value="1"/>
</dbReference>
<dbReference type="Gene3D" id="3.60.21.10">
    <property type="match status" value="1"/>
</dbReference>
<feature type="non-terminal residue" evidence="2">
    <location>
        <position position="1"/>
    </location>
</feature>
<feature type="domain" description="Calcineurin-like phosphoesterase" evidence="1">
    <location>
        <begin position="118"/>
        <end position="215"/>
    </location>
</feature>
<sequence>GVARRTNYGQCPLETRLPTNRQLTKHMTKSEIAREFIARFPDVENRTLARVMFKEKPKVFPSLENARNTVRHVRGAGGAKQKKYIIDKSAFKPLGWQKNIMPKTQATTREPIVLSGALKVLILSDIHIPYHDEVAVAAAIAHGKKKKPDVIILNGDIGDFYGVSRHDKDPRRSLSDELDAIRQFLFYLRQQFPNARILYKIGNHEARMEMFLVKNAPVLLGVSDFELPVLLKFEELNIELVPSLTLIRLGNLPIYHGHELPQGMSSPVNPARGIWMRVQESLICGHWHRTSEHTESTGLNKKLSSCWSTGCLCDLSPDYAIVNRWNHGFVWVETQADGNYEVTNHKIINGRVY</sequence>
<reference evidence="2" key="1">
    <citation type="submission" date="2020-05" db="EMBL/GenBank/DDBJ databases">
        <authorList>
            <person name="Chiriac C."/>
            <person name="Salcher M."/>
            <person name="Ghai R."/>
            <person name="Kavagutti S V."/>
        </authorList>
    </citation>
    <scope>NUCLEOTIDE SEQUENCE</scope>
</reference>
<dbReference type="InterPro" id="IPR029052">
    <property type="entry name" value="Metallo-depent_PP-like"/>
</dbReference>
<evidence type="ECO:0000259" key="1">
    <source>
        <dbReference type="Pfam" id="PF00149"/>
    </source>
</evidence>
<gene>
    <name evidence="2" type="ORF">UFOVP1350_1</name>
</gene>
<evidence type="ECO:0000313" key="2">
    <source>
        <dbReference type="EMBL" id="CAB4199574.1"/>
    </source>
</evidence>
<accession>A0A6J5S322</accession>
<dbReference type="EMBL" id="LR797293">
    <property type="protein sequence ID" value="CAB4199574.1"/>
    <property type="molecule type" value="Genomic_DNA"/>
</dbReference>
<organism evidence="2">
    <name type="scientific">uncultured Caudovirales phage</name>
    <dbReference type="NCBI Taxonomy" id="2100421"/>
    <lineage>
        <taxon>Viruses</taxon>
        <taxon>Duplodnaviria</taxon>
        <taxon>Heunggongvirae</taxon>
        <taxon>Uroviricota</taxon>
        <taxon>Caudoviricetes</taxon>
        <taxon>Peduoviridae</taxon>
        <taxon>Maltschvirus</taxon>
        <taxon>Maltschvirus maltsch</taxon>
    </lineage>
</organism>
<proteinExistence type="predicted"/>
<dbReference type="GO" id="GO:0016787">
    <property type="term" value="F:hydrolase activity"/>
    <property type="evidence" value="ECO:0007669"/>
    <property type="project" value="InterPro"/>
</dbReference>
<name>A0A6J5S322_9CAUD</name>
<protein>
    <submittedName>
        <fullName evidence="2">MPP_superfamily domain containing protein</fullName>
    </submittedName>
</protein>
<dbReference type="InterPro" id="IPR004843">
    <property type="entry name" value="Calcineurin-like_PHP"/>
</dbReference>
<dbReference type="Pfam" id="PF00149">
    <property type="entry name" value="Metallophos"/>
    <property type="match status" value="1"/>
</dbReference>
<dbReference type="SUPFAM" id="SSF56300">
    <property type="entry name" value="Metallo-dependent phosphatases"/>
    <property type="match status" value="1"/>
</dbReference>